<name>A0A0A9BNL5_ARUDO</name>
<accession>A0A0A9BNL5</accession>
<organism evidence="1">
    <name type="scientific">Arundo donax</name>
    <name type="common">Giant reed</name>
    <name type="synonym">Donax arundinaceus</name>
    <dbReference type="NCBI Taxonomy" id="35708"/>
    <lineage>
        <taxon>Eukaryota</taxon>
        <taxon>Viridiplantae</taxon>
        <taxon>Streptophyta</taxon>
        <taxon>Embryophyta</taxon>
        <taxon>Tracheophyta</taxon>
        <taxon>Spermatophyta</taxon>
        <taxon>Magnoliopsida</taxon>
        <taxon>Liliopsida</taxon>
        <taxon>Poales</taxon>
        <taxon>Poaceae</taxon>
        <taxon>PACMAD clade</taxon>
        <taxon>Arundinoideae</taxon>
        <taxon>Arundineae</taxon>
        <taxon>Arundo</taxon>
    </lineage>
</organism>
<proteinExistence type="predicted"/>
<reference evidence="1" key="2">
    <citation type="journal article" date="2015" name="Data Brief">
        <title>Shoot transcriptome of the giant reed, Arundo donax.</title>
        <authorList>
            <person name="Barrero R.A."/>
            <person name="Guerrero F.D."/>
            <person name="Moolhuijzen P."/>
            <person name="Goolsby J.A."/>
            <person name="Tidwell J."/>
            <person name="Bellgard S.E."/>
            <person name="Bellgard M.I."/>
        </authorList>
    </citation>
    <scope>NUCLEOTIDE SEQUENCE</scope>
    <source>
        <tissue evidence="1">Shoot tissue taken approximately 20 cm above the soil surface</tissue>
    </source>
</reference>
<protein>
    <submittedName>
        <fullName evidence="1">Uncharacterized protein</fullName>
    </submittedName>
</protein>
<dbReference type="EMBL" id="GBRH01235070">
    <property type="protein sequence ID" value="JAD62825.1"/>
    <property type="molecule type" value="Transcribed_RNA"/>
</dbReference>
<reference evidence="1" key="1">
    <citation type="submission" date="2014-09" db="EMBL/GenBank/DDBJ databases">
        <authorList>
            <person name="Magalhaes I.L.F."/>
            <person name="Oliveira U."/>
            <person name="Santos F.R."/>
            <person name="Vidigal T.H.D.A."/>
            <person name="Brescovit A.D."/>
            <person name="Santos A.J."/>
        </authorList>
    </citation>
    <scope>NUCLEOTIDE SEQUENCE</scope>
    <source>
        <tissue evidence="1">Shoot tissue taken approximately 20 cm above the soil surface</tissue>
    </source>
</reference>
<sequence length="29" mass="3554">MLYVVAFDFTYSHFECGQNSHFWYVSYLV</sequence>
<dbReference type="AlphaFoldDB" id="A0A0A9BNL5"/>
<evidence type="ECO:0000313" key="1">
    <source>
        <dbReference type="EMBL" id="JAD62825.1"/>
    </source>
</evidence>